<reference evidence="3 4" key="1">
    <citation type="submission" date="2023-07" db="EMBL/GenBank/DDBJ databases">
        <title>Genomic Encyclopedia of Type Strains, Phase IV (KMG-IV): sequencing the most valuable type-strain genomes for metagenomic binning, comparative biology and taxonomic classification.</title>
        <authorList>
            <person name="Goeker M."/>
        </authorList>
    </citation>
    <scope>NUCLEOTIDE SEQUENCE [LARGE SCALE GENOMIC DNA]</scope>
    <source>
        <strain evidence="3 4">DSM 12396</strain>
    </source>
</reference>
<dbReference type="InterPro" id="IPR007557">
    <property type="entry name" value="PSP1_C"/>
</dbReference>
<dbReference type="PANTHER" id="PTHR43830">
    <property type="entry name" value="PROTEIN PSP1"/>
    <property type="match status" value="1"/>
</dbReference>
<proteinExistence type="predicted"/>
<accession>A0ABU0AYW9</accession>
<dbReference type="EMBL" id="JAUSUX010000002">
    <property type="protein sequence ID" value="MDQ0285219.1"/>
    <property type="molecule type" value="Genomic_DNA"/>
</dbReference>
<feature type="compositionally biased region" description="Polar residues" evidence="1">
    <location>
        <begin position="273"/>
        <end position="288"/>
    </location>
</feature>
<dbReference type="PROSITE" id="PS51411">
    <property type="entry name" value="PSP1_C"/>
    <property type="match status" value="1"/>
</dbReference>
<sequence length="308" mass="34604">MPYRVVGVRFRRAGKIYYFDPGEYRLSPGDLVIVETARGIENGQVVIGPTEVPDEEVVAPLKKVIRPVTGEDLEKIAANKKKEKRAFQICLEKIAAHGLPMKLVDVEQTFDGNKIIFYFTAEGRVDFRELVRDLAAVFRTRIELRQIGVRDEAKMMGGLGCCGRELCCSTWLCDFASVSIRMAKDQNLSLNPTKISGICGRLMCCLKYENEIYEQAKEEHPEIGARVLTPHGEGRVTAVNIFRKTVTVELKETRLNKEYSFSEVITRTRGDQCANSDRNDQGNGSQDPGTRKRHAENQKADPPFNGGE</sequence>
<dbReference type="RefSeq" id="WP_307399241.1">
    <property type="nucleotide sequence ID" value="NZ_JAUSUX010000002.1"/>
</dbReference>
<evidence type="ECO:0000313" key="4">
    <source>
        <dbReference type="Proteomes" id="UP001225644"/>
    </source>
</evidence>
<organism evidence="3 4">
    <name type="scientific">Desulfofundulus luciae</name>
    <dbReference type="NCBI Taxonomy" id="74702"/>
    <lineage>
        <taxon>Bacteria</taxon>
        <taxon>Bacillati</taxon>
        <taxon>Bacillota</taxon>
        <taxon>Clostridia</taxon>
        <taxon>Eubacteriales</taxon>
        <taxon>Peptococcaceae</taxon>
        <taxon>Desulfofundulus</taxon>
    </lineage>
</organism>
<evidence type="ECO:0000259" key="2">
    <source>
        <dbReference type="PROSITE" id="PS51411"/>
    </source>
</evidence>
<comment type="caution">
    <text evidence="3">The sequence shown here is derived from an EMBL/GenBank/DDBJ whole genome shotgun (WGS) entry which is preliminary data.</text>
</comment>
<gene>
    <name evidence="3" type="ORF">J2Z49_000312</name>
</gene>
<feature type="region of interest" description="Disordered" evidence="1">
    <location>
        <begin position="270"/>
        <end position="308"/>
    </location>
</feature>
<feature type="domain" description="PSP1 C-terminal" evidence="2">
    <location>
        <begin position="62"/>
        <end position="147"/>
    </location>
</feature>
<name>A0ABU0AYW9_9FIRM</name>
<dbReference type="PANTHER" id="PTHR43830:SF3">
    <property type="entry name" value="PROTEIN PSP1"/>
    <property type="match status" value="1"/>
</dbReference>
<dbReference type="NCBIfam" id="NF041131">
    <property type="entry name" value="RicT_YaaT_fam"/>
    <property type="match status" value="1"/>
</dbReference>
<dbReference type="Pfam" id="PF04468">
    <property type="entry name" value="PSP1"/>
    <property type="match status" value="1"/>
</dbReference>
<dbReference type="InterPro" id="IPR047767">
    <property type="entry name" value="PSP1-like"/>
</dbReference>
<evidence type="ECO:0000256" key="1">
    <source>
        <dbReference type="SAM" id="MobiDB-lite"/>
    </source>
</evidence>
<dbReference type="Proteomes" id="UP001225644">
    <property type="component" value="Unassembled WGS sequence"/>
</dbReference>
<protein>
    <submittedName>
        <fullName evidence="3">Cell fate regulator YaaT (PSP1 superfamily)</fullName>
    </submittedName>
</protein>
<keyword evidence="4" id="KW-1185">Reference proteome</keyword>
<evidence type="ECO:0000313" key="3">
    <source>
        <dbReference type="EMBL" id="MDQ0285219.1"/>
    </source>
</evidence>